<evidence type="ECO:0000256" key="2">
    <source>
        <dbReference type="SAM" id="Phobius"/>
    </source>
</evidence>
<name>A0ABV5SN02_9MICO</name>
<gene>
    <name evidence="3" type="ORF">ACFFQV_05365</name>
</gene>
<keyword evidence="4" id="KW-1185">Reference proteome</keyword>
<evidence type="ECO:0000256" key="1">
    <source>
        <dbReference type="SAM" id="MobiDB-lite"/>
    </source>
</evidence>
<evidence type="ECO:0000313" key="4">
    <source>
        <dbReference type="Proteomes" id="UP001589667"/>
    </source>
</evidence>
<dbReference type="EMBL" id="JBHMBL010000001">
    <property type="protein sequence ID" value="MFB9641718.1"/>
    <property type="molecule type" value="Genomic_DNA"/>
</dbReference>
<dbReference type="Proteomes" id="UP001589667">
    <property type="component" value="Unassembled WGS sequence"/>
</dbReference>
<feature type="transmembrane region" description="Helical" evidence="2">
    <location>
        <begin position="305"/>
        <end position="324"/>
    </location>
</feature>
<protein>
    <recommendedName>
        <fullName evidence="5">Integral membrane protein</fullName>
    </recommendedName>
</protein>
<feature type="transmembrane region" description="Helical" evidence="2">
    <location>
        <begin position="248"/>
        <end position="273"/>
    </location>
</feature>
<keyword evidence="2" id="KW-1133">Transmembrane helix</keyword>
<evidence type="ECO:0008006" key="5">
    <source>
        <dbReference type="Google" id="ProtNLM"/>
    </source>
</evidence>
<comment type="caution">
    <text evidence="3">The sequence shown here is derived from an EMBL/GenBank/DDBJ whole genome shotgun (WGS) entry which is preliminary data.</text>
</comment>
<organism evidence="3 4">
    <name type="scientific">Agromyces lapidis</name>
    <dbReference type="NCBI Taxonomy" id="279574"/>
    <lineage>
        <taxon>Bacteria</taxon>
        <taxon>Bacillati</taxon>
        <taxon>Actinomycetota</taxon>
        <taxon>Actinomycetes</taxon>
        <taxon>Micrococcales</taxon>
        <taxon>Microbacteriaceae</taxon>
        <taxon>Agromyces</taxon>
    </lineage>
</organism>
<evidence type="ECO:0000313" key="3">
    <source>
        <dbReference type="EMBL" id="MFB9641718.1"/>
    </source>
</evidence>
<feature type="transmembrane region" description="Helical" evidence="2">
    <location>
        <begin position="418"/>
        <end position="437"/>
    </location>
</feature>
<feature type="transmembrane region" description="Helical" evidence="2">
    <location>
        <begin position="51"/>
        <end position="73"/>
    </location>
</feature>
<keyword evidence="2" id="KW-0472">Membrane</keyword>
<feature type="transmembrane region" description="Helical" evidence="2">
    <location>
        <begin position="393"/>
        <end position="411"/>
    </location>
</feature>
<feature type="region of interest" description="Disordered" evidence="1">
    <location>
        <begin position="444"/>
        <end position="487"/>
    </location>
</feature>
<feature type="transmembrane region" description="Helical" evidence="2">
    <location>
        <begin position="336"/>
        <end position="356"/>
    </location>
</feature>
<feature type="transmembrane region" description="Helical" evidence="2">
    <location>
        <begin position="280"/>
        <end position="299"/>
    </location>
</feature>
<sequence length="487" mass="50674">MPKMTSAELEARIAELEAENARLRSVETTEVPGAPAAPVVAEKRRGRGRTIGAVVLVVIGLLLAPVAVVAGWARLELVDTDRFVQTFAPLADDPEVQEFVSDQVTAAIEREVDIPQLTADLFDGIRALDLPPRAEAALGLLEAPATQGLQSLVADVVHRLVSSEAFADIWRTALQTTHTQFVAAVQGDPDAMLEIGGDGTLSVQIGPIIEAVKERLSERGVGFADAIPVIEQSIVIAQGDAFVLVSTMYALAVGIGTWLPWVALAFLVAGVLVAKRRSKAFVWTAGGFAFVMALLAAGFEIGKVVVIAALSPSIIPGDAASVIYAQLTEAMRSTTVALLVLGLFAALIAWVAGPWAPARSLRGFAGSGFAALRRAGDKHGLSTGSFGHALDRSHGLIAGAIALIAAAVILLNRPVTTASVVTTVLLALLALLILEVLRRPVDEPEGVDAAESAPEVGDESAGVDAAEAEAEADEDEPDTVLTGEGRS</sequence>
<dbReference type="RefSeq" id="WP_157423277.1">
    <property type="nucleotide sequence ID" value="NZ_BAAANI010000006.1"/>
</dbReference>
<feature type="compositionally biased region" description="Acidic residues" evidence="1">
    <location>
        <begin position="466"/>
        <end position="478"/>
    </location>
</feature>
<accession>A0ABV5SN02</accession>
<proteinExistence type="predicted"/>
<reference evidence="3 4" key="1">
    <citation type="submission" date="2024-09" db="EMBL/GenBank/DDBJ databases">
        <authorList>
            <person name="Sun Q."/>
            <person name="Mori K."/>
        </authorList>
    </citation>
    <scope>NUCLEOTIDE SEQUENCE [LARGE SCALE GENOMIC DNA]</scope>
    <source>
        <strain evidence="3 4">JCM 14321</strain>
    </source>
</reference>
<keyword evidence="2" id="KW-0812">Transmembrane</keyword>